<reference evidence="1 2" key="1">
    <citation type="submission" date="2019-08" db="EMBL/GenBank/DDBJ databases">
        <title>Genome of Luteibaculum oceani JCM 18817.</title>
        <authorList>
            <person name="Bowman J.P."/>
        </authorList>
    </citation>
    <scope>NUCLEOTIDE SEQUENCE [LARGE SCALE GENOMIC DNA]</scope>
    <source>
        <strain evidence="1 2">JCM 18817</strain>
    </source>
</reference>
<sequence>MASKRDLKKYFRDQSNQLADHLYGPLMSGDKNLRKKADELLDKTADVLDEFTNDISAYPKKNKAAVSKYFEDLKFRFDEELNKLKSEIGKI</sequence>
<evidence type="ECO:0000313" key="1">
    <source>
        <dbReference type="EMBL" id="TXC82019.1"/>
    </source>
</evidence>
<gene>
    <name evidence="1" type="ORF">FRX97_02705</name>
</gene>
<comment type="caution">
    <text evidence="1">The sequence shown here is derived from an EMBL/GenBank/DDBJ whole genome shotgun (WGS) entry which is preliminary data.</text>
</comment>
<dbReference type="RefSeq" id="WP_147013130.1">
    <property type="nucleotide sequence ID" value="NZ_VORB01000002.1"/>
</dbReference>
<name>A0A5C6VA11_9FLAO</name>
<dbReference type="AlphaFoldDB" id="A0A5C6VA11"/>
<keyword evidence="2" id="KW-1185">Reference proteome</keyword>
<dbReference type="Proteomes" id="UP000321168">
    <property type="component" value="Unassembled WGS sequence"/>
</dbReference>
<accession>A0A5C6VA11</accession>
<organism evidence="1 2">
    <name type="scientific">Luteibaculum oceani</name>
    <dbReference type="NCBI Taxonomy" id="1294296"/>
    <lineage>
        <taxon>Bacteria</taxon>
        <taxon>Pseudomonadati</taxon>
        <taxon>Bacteroidota</taxon>
        <taxon>Flavobacteriia</taxon>
        <taxon>Flavobacteriales</taxon>
        <taxon>Luteibaculaceae</taxon>
        <taxon>Luteibaculum</taxon>
    </lineage>
</organism>
<proteinExistence type="predicted"/>
<evidence type="ECO:0000313" key="2">
    <source>
        <dbReference type="Proteomes" id="UP000321168"/>
    </source>
</evidence>
<protein>
    <submittedName>
        <fullName evidence="1">Uncharacterized protein</fullName>
    </submittedName>
</protein>
<dbReference type="EMBL" id="VORB01000002">
    <property type="protein sequence ID" value="TXC82019.1"/>
    <property type="molecule type" value="Genomic_DNA"/>
</dbReference>